<accession>A0A4V5N3H4</accession>
<dbReference type="GO" id="GO:0005634">
    <property type="term" value="C:nucleus"/>
    <property type="evidence" value="ECO:0007669"/>
    <property type="project" value="UniProtKB-SubCell"/>
</dbReference>
<feature type="compositionally biased region" description="Polar residues" evidence="3">
    <location>
        <begin position="120"/>
        <end position="141"/>
    </location>
</feature>
<dbReference type="Pfam" id="PF11951">
    <property type="entry name" value="Fungal_trans_2"/>
    <property type="match status" value="1"/>
</dbReference>
<evidence type="ECO:0000256" key="2">
    <source>
        <dbReference type="ARBA" id="ARBA00023242"/>
    </source>
</evidence>
<evidence type="ECO:0000313" key="4">
    <source>
        <dbReference type="EMBL" id="TKA23249.1"/>
    </source>
</evidence>
<name>A0A4V5N3H4_9PEZI</name>
<dbReference type="PANTHER" id="PTHR37534">
    <property type="entry name" value="TRANSCRIPTIONAL ACTIVATOR PROTEIN UGA3"/>
    <property type="match status" value="1"/>
</dbReference>
<evidence type="ECO:0000313" key="5">
    <source>
        <dbReference type="Proteomes" id="UP000310066"/>
    </source>
</evidence>
<dbReference type="AlphaFoldDB" id="A0A4V5N3H4"/>
<dbReference type="STRING" id="329885.A0A4V5N3H4"/>
<comment type="subcellular location">
    <subcellularLocation>
        <location evidence="1">Nucleus</location>
    </subcellularLocation>
</comment>
<evidence type="ECO:0000256" key="3">
    <source>
        <dbReference type="SAM" id="MobiDB-lite"/>
    </source>
</evidence>
<dbReference type="GO" id="GO:0003700">
    <property type="term" value="F:DNA-binding transcription factor activity"/>
    <property type="evidence" value="ECO:0007669"/>
    <property type="project" value="TreeGrafter"/>
</dbReference>
<evidence type="ECO:0000256" key="1">
    <source>
        <dbReference type="ARBA" id="ARBA00004123"/>
    </source>
</evidence>
<organism evidence="4 5">
    <name type="scientific">Friedmanniomyces endolithicus</name>
    <dbReference type="NCBI Taxonomy" id="329885"/>
    <lineage>
        <taxon>Eukaryota</taxon>
        <taxon>Fungi</taxon>
        <taxon>Dikarya</taxon>
        <taxon>Ascomycota</taxon>
        <taxon>Pezizomycotina</taxon>
        <taxon>Dothideomycetes</taxon>
        <taxon>Dothideomycetidae</taxon>
        <taxon>Mycosphaerellales</taxon>
        <taxon>Teratosphaeriaceae</taxon>
        <taxon>Friedmanniomyces</taxon>
    </lineage>
</organism>
<dbReference type="GO" id="GO:0045944">
    <property type="term" value="P:positive regulation of transcription by RNA polymerase II"/>
    <property type="evidence" value="ECO:0007669"/>
    <property type="project" value="TreeGrafter"/>
</dbReference>
<reference evidence="4 5" key="1">
    <citation type="submission" date="2017-03" db="EMBL/GenBank/DDBJ databases">
        <title>Genomes of endolithic fungi from Antarctica.</title>
        <authorList>
            <person name="Coleine C."/>
            <person name="Masonjones S."/>
            <person name="Stajich J.E."/>
        </authorList>
    </citation>
    <scope>NUCLEOTIDE SEQUENCE [LARGE SCALE GENOMIC DNA]</scope>
    <source>
        <strain evidence="4 5">CCFEE 5311</strain>
    </source>
</reference>
<dbReference type="OrthoDB" id="3598904at2759"/>
<proteinExistence type="predicted"/>
<comment type="caution">
    <text evidence="4">The sequence shown here is derived from an EMBL/GenBank/DDBJ whole genome shotgun (WGS) entry which is preliminary data.</text>
</comment>
<dbReference type="InterPro" id="IPR021858">
    <property type="entry name" value="Fun_TF"/>
</dbReference>
<dbReference type="PANTHER" id="PTHR37534:SF49">
    <property type="entry name" value="LYSINE BIOSYNTHESIS REGULATORY PROTEIN LYS14"/>
    <property type="match status" value="1"/>
</dbReference>
<sequence>MRCMRELLQRIPAQGSIATVTGFTGGTDLSSTTQGRYANVTTAGSTVWDPDAQRLSSSGRTTRPWDDLPAFATLTSEEERERKAETQRPGTFAVVTTIDSFSSLPDYASAIPSSGRRRSVQSTQESMRSPTSSSGWQLTQPDPNTVVLERFEDAAPLTATPYPVIILPQRPDVHMADAMRSLFISTSPQAVILPNTTTTYARISGSDDHLVAHFRQSIVRRLVQPQLPGQSQHRLVPGSTRDVFELEAARFRPLHHAICALSALNLSYSGRVSLEEALQHYQDALSVASSPSTAVDMLSDGAFLTHFLLFVNDICVSMDADHRGDIMWAQHLDRLRYIALQQHSRRGREPYGYILWSICELDMYACLLGSSTCDFAKTVIENDMLPSLGAQIPATSITGPYPQSESHILPMIQRLNEGVVLNAIQVAQHAQQHRTRSSHHPSPGANARFRAIVSRLQTDLVNHWSQSYPAAFLGPESPQAGYNLPSCARYVFEHAYLLHQATMIYSRTSMFAQRSMDVANQGDVHADTEQRCIGILTLASSYTDADLMMEHRHAVFPVLMAGIATTEPDAKIRAINIIKAMESPARGGIGQNTYRTRQLLIAVCEEQRRVVGAGGKIEQVDWLALAQERDLSVVNCGL</sequence>
<protein>
    <submittedName>
        <fullName evidence="4">Uncharacterized protein</fullName>
    </submittedName>
</protein>
<dbReference type="GO" id="GO:0000976">
    <property type="term" value="F:transcription cis-regulatory region binding"/>
    <property type="evidence" value="ECO:0007669"/>
    <property type="project" value="TreeGrafter"/>
</dbReference>
<feature type="region of interest" description="Disordered" evidence="3">
    <location>
        <begin position="109"/>
        <end position="141"/>
    </location>
</feature>
<gene>
    <name evidence="4" type="ORF">B0A54_17961</name>
</gene>
<dbReference type="EMBL" id="NAJP01000227">
    <property type="protein sequence ID" value="TKA23249.1"/>
    <property type="molecule type" value="Genomic_DNA"/>
</dbReference>
<dbReference type="Proteomes" id="UP000310066">
    <property type="component" value="Unassembled WGS sequence"/>
</dbReference>
<keyword evidence="2" id="KW-0539">Nucleus</keyword>